<keyword evidence="2" id="KW-1185">Reference proteome</keyword>
<accession>A0ABY6LS02</accession>
<organism evidence="1 2">
    <name type="scientific">Cordylochernes scorpioides</name>
    <dbReference type="NCBI Taxonomy" id="51811"/>
    <lineage>
        <taxon>Eukaryota</taxon>
        <taxon>Metazoa</taxon>
        <taxon>Ecdysozoa</taxon>
        <taxon>Arthropoda</taxon>
        <taxon>Chelicerata</taxon>
        <taxon>Arachnida</taxon>
        <taxon>Pseudoscorpiones</taxon>
        <taxon>Cheliferoidea</taxon>
        <taxon>Chernetidae</taxon>
        <taxon>Cordylochernes</taxon>
    </lineage>
</organism>
<sequence length="104" mass="12382">MFDREWEAIPQDTISILIELVPRRVVACIAACEHFDPNKERWEDWLQQYSQYETAMEMKKKESEVQVASFIRIIGSDALKNYHTFVLSPEETKKVEEIKKRFTN</sequence>
<dbReference type="Proteomes" id="UP001235939">
    <property type="component" value="Chromosome X"/>
</dbReference>
<dbReference type="EMBL" id="CP092886">
    <property type="protein sequence ID" value="UYV84010.1"/>
    <property type="molecule type" value="Genomic_DNA"/>
</dbReference>
<protein>
    <submittedName>
        <fullName evidence="1">Uncharacterized protein</fullName>
    </submittedName>
</protein>
<reference evidence="1 2" key="1">
    <citation type="submission" date="2022-03" db="EMBL/GenBank/DDBJ databases">
        <title>A chromosomal length assembly of Cordylochernes scorpioides.</title>
        <authorList>
            <person name="Zeh D."/>
            <person name="Zeh J."/>
        </authorList>
    </citation>
    <scope>NUCLEOTIDE SEQUENCE [LARGE SCALE GENOMIC DNA]</scope>
    <source>
        <strain evidence="1">IN4F17</strain>
        <tissue evidence="1">Whole Body</tissue>
    </source>
</reference>
<gene>
    <name evidence="1" type="ORF">LAZ67_X000880</name>
</gene>
<evidence type="ECO:0000313" key="2">
    <source>
        <dbReference type="Proteomes" id="UP001235939"/>
    </source>
</evidence>
<proteinExistence type="predicted"/>
<name>A0ABY6LS02_9ARAC</name>
<evidence type="ECO:0000313" key="1">
    <source>
        <dbReference type="EMBL" id="UYV84010.1"/>
    </source>
</evidence>